<gene>
    <name evidence="2" type="ORF">CLV71_105275</name>
</gene>
<evidence type="ECO:0000259" key="1">
    <source>
        <dbReference type="PROSITE" id="PS51186"/>
    </source>
</evidence>
<evidence type="ECO:0000313" key="3">
    <source>
        <dbReference type="Proteomes" id="UP000294927"/>
    </source>
</evidence>
<dbReference type="PROSITE" id="PS51186">
    <property type="entry name" value="GNAT"/>
    <property type="match status" value="1"/>
</dbReference>
<keyword evidence="3" id="KW-1185">Reference proteome</keyword>
<feature type="domain" description="N-acetyltransferase" evidence="1">
    <location>
        <begin position="13"/>
        <end position="178"/>
    </location>
</feature>
<proteinExistence type="predicted"/>
<evidence type="ECO:0000313" key="2">
    <source>
        <dbReference type="EMBL" id="TDV52144.1"/>
    </source>
</evidence>
<dbReference type="AlphaFoldDB" id="A0A4R7VR24"/>
<dbReference type="EMBL" id="SOCP01000005">
    <property type="protein sequence ID" value="TDV52144.1"/>
    <property type="molecule type" value="Genomic_DNA"/>
</dbReference>
<comment type="caution">
    <text evidence="2">The sequence shown here is derived from an EMBL/GenBank/DDBJ whole genome shotgun (WGS) entry which is preliminary data.</text>
</comment>
<dbReference type="InterPro" id="IPR000182">
    <property type="entry name" value="GNAT_dom"/>
</dbReference>
<dbReference type="SUPFAM" id="SSF55729">
    <property type="entry name" value="Acyl-CoA N-acyltransferases (Nat)"/>
    <property type="match status" value="1"/>
</dbReference>
<dbReference type="OrthoDB" id="9132139at2"/>
<dbReference type="CDD" id="cd04301">
    <property type="entry name" value="NAT_SF"/>
    <property type="match status" value="1"/>
</dbReference>
<dbReference type="PANTHER" id="PTHR43792:SF1">
    <property type="entry name" value="N-ACETYLTRANSFERASE DOMAIN-CONTAINING PROTEIN"/>
    <property type="match status" value="1"/>
</dbReference>
<dbReference type="PANTHER" id="PTHR43792">
    <property type="entry name" value="GNAT FAMILY, PUTATIVE (AFU_ORTHOLOGUE AFUA_3G00765)-RELATED-RELATED"/>
    <property type="match status" value="1"/>
</dbReference>
<dbReference type="Proteomes" id="UP000294927">
    <property type="component" value="Unassembled WGS sequence"/>
</dbReference>
<accession>A0A4R7VR24</accession>
<reference evidence="2 3" key="1">
    <citation type="submission" date="2019-03" db="EMBL/GenBank/DDBJ databases">
        <title>Genomic Encyclopedia of Archaeal and Bacterial Type Strains, Phase II (KMG-II): from individual species to whole genera.</title>
        <authorList>
            <person name="Goeker M."/>
        </authorList>
    </citation>
    <scope>NUCLEOTIDE SEQUENCE [LARGE SCALE GENOMIC DNA]</scope>
    <source>
        <strain evidence="2 3">DSM 45499</strain>
    </source>
</reference>
<dbReference type="Gene3D" id="3.40.630.30">
    <property type="match status" value="1"/>
</dbReference>
<dbReference type="InterPro" id="IPR051531">
    <property type="entry name" value="N-acetyltransferase"/>
</dbReference>
<protein>
    <submittedName>
        <fullName evidence="2">RimJ/RimL family protein N-acetyltransferase</fullName>
    </submittedName>
</protein>
<dbReference type="GO" id="GO:0016747">
    <property type="term" value="F:acyltransferase activity, transferring groups other than amino-acyl groups"/>
    <property type="evidence" value="ECO:0007669"/>
    <property type="project" value="InterPro"/>
</dbReference>
<sequence length="185" mass="21210">MWCPDLPIVTDRLVLRTFSLTDIESVWAYMRLPEVGQYMLWSARDREQSSEALDRMVAETGLEKDGDYLTLAVTVDGVVIGHAELGLVSAEHRQGEIGYVLHPEHQGRGYATEAGREMVRLGFTEMNMHRIIGRCSARNVSSANLLRRLGMRQEAHFVECRMVNGQWREELVFAMLQREWSGQNR</sequence>
<dbReference type="Pfam" id="PF13302">
    <property type="entry name" value="Acetyltransf_3"/>
    <property type="match status" value="1"/>
</dbReference>
<organism evidence="2 3">
    <name type="scientific">Actinophytocola oryzae</name>
    <dbReference type="NCBI Taxonomy" id="502181"/>
    <lineage>
        <taxon>Bacteria</taxon>
        <taxon>Bacillati</taxon>
        <taxon>Actinomycetota</taxon>
        <taxon>Actinomycetes</taxon>
        <taxon>Pseudonocardiales</taxon>
        <taxon>Pseudonocardiaceae</taxon>
    </lineage>
</organism>
<keyword evidence="2" id="KW-0808">Transferase</keyword>
<dbReference type="InterPro" id="IPR016181">
    <property type="entry name" value="Acyl_CoA_acyltransferase"/>
</dbReference>
<name>A0A4R7VR24_9PSEU</name>